<dbReference type="AlphaFoldDB" id="A0A0F2M8Y4"/>
<feature type="compositionally biased region" description="Polar residues" evidence="8">
    <location>
        <begin position="62"/>
        <end position="74"/>
    </location>
</feature>
<dbReference type="RefSeq" id="XP_016588839.1">
    <property type="nucleotide sequence ID" value="XM_016729083.1"/>
</dbReference>
<evidence type="ECO:0000313" key="9">
    <source>
        <dbReference type="EMBL" id="KJR86163.1"/>
    </source>
</evidence>
<protein>
    <submittedName>
        <fullName evidence="9">Rsm22-domain-containing protein</fullName>
    </submittedName>
</protein>
<comment type="subcellular location">
    <subcellularLocation>
        <location evidence="1">Mitochondrion</location>
    </subcellularLocation>
</comment>
<feature type="compositionally biased region" description="Low complexity" evidence="8">
    <location>
        <begin position="203"/>
        <end position="221"/>
    </location>
</feature>
<dbReference type="InterPro" id="IPR052571">
    <property type="entry name" value="Mt_RNA_Methyltransferase"/>
</dbReference>
<evidence type="ECO:0000313" key="10">
    <source>
        <dbReference type="Proteomes" id="UP000033710"/>
    </source>
</evidence>
<evidence type="ECO:0000256" key="6">
    <source>
        <dbReference type="ARBA" id="ARBA00023128"/>
    </source>
</evidence>
<dbReference type="GeneID" id="27664360"/>
<dbReference type="InterPro" id="IPR029063">
    <property type="entry name" value="SAM-dependent_MTases_sf"/>
</dbReference>
<reference evidence="9 10" key="1">
    <citation type="journal article" date="2014" name="BMC Genomics">
        <title>Comparative genomics of the major fungal agents of human and animal Sporotrichosis: Sporothrix schenckii and Sporothrix brasiliensis.</title>
        <authorList>
            <person name="Teixeira M.M."/>
            <person name="de Almeida L.G."/>
            <person name="Kubitschek-Barreira P."/>
            <person name="Alves F.L."/>
            <person name="Kioshima E.S."/>
            <person name="Abadio A.K."/>
            <person name="Fernandes L."/>
            <person name="Derengowski L.S."/>
            <person name="Ferreira K.S."/>
            <person name="Souza R.C."/>
            <person name="Ruiz J.C."/>
            <person name="de Andrade N.C."/>
            <person name="Paes H.C."/>
            <person name="Nicola A.M."/>
            <person name="Albuquerque P."/>
            <person name="Gerber A.L."/>
            <person name="Martins V.P."/>
            <person name="Peconick L.D."/>
            <person name="Neto A.V."/>
            <person name="Chaucanez C.B."/>
            <person name="Silva P.A."/>
            <person name="Cunha O.L."/>
            <person name="de Oliveira F.F."/>
            <person name="dos Santos T.C."/>
            <person name="Barros A.L."/>
            <person name="Soares M.A."/>
            <person name="de Oliveira L.M."/>
            <person name="Marini M.M."/>
            <person name="Villalobos-Duno H."/>
            <person name="Cunha M.M."/>
            <person name="de Hoog S."/>
            <person name="da Silveira J.F."/>
            <person name="Henrissat B."/>
            <person name="Nino-Vega G.A."/>
            <person name="Cisalpino P.S."/>
            <person name="Mora-Montes H.M."/>
            <person name="Almeida S.R."/>
            <person name="Stajich J.E."/>
            <person name="Lopes-Bezerra L.M."/>
            <person name="Vasconcelos A.T."/>
            <person name="Felipe M.S."/>
        </authorList>
    </citation>
    <scope>NUCLEOTIDE SEQUENCE [LARGE SCALE GENOMIC DNA]</scope>
    <source>
        <strain evidence="9 10">1099-18</strain>
    </source>
</reference>
<dbReference type="KEGG" id="ssck:SPSK_02209"/>
<accession>A0A0F2M8Y4</accession>
<keyword evidence="5" id="KW-0411">Iron-sulfur</keyword>
<feature type="compositionally biased region" description="Polar residues" evidence="8">
    <location>
        <begin position="222"/>
        <end position="232"/>
    </location>
</feature>
<dbReference type="GO" id="GO:0046872">
    <property type="term" value="F:metal ion binding"/>
    <property type="evidence" value="ECO:0007669"/>
    <property type="project" value="UniProtKB-KW"/>
</dbReference>
<dbReference type="InterPro" id="IPR015324">
    <property type="entry name" value="Ribosomal_Rsm22-like"/>
</dbReference>
<keyword evidence="4" id="KW-0408">Iron</keyword>
<dbReference type="GO" id="GO:0051536">
    <property type="term" value="F:iron-sulfur cluster binding"/>
    <property type="evidence" value="ECO:0007669"/>
    <property type="project" value="UniProtKB-KW"/>
</dbReference>
<evidence type="ECO:0000256" key="8">
    <source>
        <dbReference type="SAM" id="MobiDB-lite"/>
    </source>
</evidence>
<dbReference type="Pfam" id="PF09243">
    <property type="entry name" value="Rsm22"/>
    <property type="match status" value="3"/>
</dbReference>
<evidence type="ECO:0000256" key="5">
    <source>
        <dbReference type="ARBA" id="ARBA00023014"/>
    </source>
</evidence>
<sequence>MYKAKELQRACPRSQAWLRQALASGLIGPDSQITKGVASTSTRWWTAAARQQPAQQQRRPSKQLQLRPFSTSRTARQHESQPDAAANTVHEAKTEFETQSPADMEKVVREARATFGDTLPEDFLSDEEYSLYQRLYGTPLRQTQPEDVGIPDAVERQEKNRESIQDSPLASMVRETKDGNLEVQFVYDANVTTVKEGEHDDANANPDAEAQAQAQAQAANDSTGQVASQPATANPNVKYIQARARSERQYVALTKLQRDFEAARLVAEQEDRLRAEQDHQEEVSGTAIDEEADLVETFDEAYEEAEEDDDLDDEDALHAGGRPRLRRIHPLTERGRSRTVPRTIQLPKASFVEPITELLKRAHHRHLQQSAFKVFGGPDLPHSPRTVSTPTTKKRGRATYAQLPVAMEAGQRTMRDIDADAYLAAVLPFVYATATSTLVEVRRRLGSAWIENLISKADGSNPRVLDVGGGGGALAAWNTVFRAELAALRERGRLPERQLEEAEAGLAQLELAADEADQAQAKGQLVKARPTKSALAKRRRMERTVVVGSDELRLRLSKFLHDTTFLPRLPDLLHSAENVDRHLDAPATPHPEGRNKRKTYDVIIASHLLLPHDRPHERHAVVSNLWAHLNPDGGVLILLERGHPRGFEAVADARQQILDKFMTPPSQGKRAADADPPEDLTTTADEVLVPKRDPGMIVAPCTSHGKCPMYLTAGVSEGRKDYCHFSQRFNRPAFLQRILGSSHHNHEDVEFTYVAVQRGTQKAEVLQDGAPVESAPFSNAADTADGFPLLPPTAPLVQGKEATDAAFRGFENVWSADANASPPPADAVSPHPLALPRTIMPALKRQGHVILDVCTPAGQLERWTVPRSRSKQAYHDARKARWGDLWALGAKTRVPRSVRLGRETSKTTRTIDVGLDGSGEVVAREQQPSVANKTRHRQRDRAGKFQGKARKVRQSRQQQADSLMKELKESVFAAP</sequence>
<dbReference type="Gene3D" id="3.40.50.150">
    <property type="entry name" value="Vaccinia Virus protein VP39"/>
    <property type="match status" value="1"/>
</dbReference>
<keyword evidence="6" id="KW-0496">Mitochondrion</keyword>
<feature type="region of interest" description="Disordered" evidence="8">
    <location>
        <begin position="374"/>
        <end position="394"/>
    </location>
</feature>
<dbReference type="VEuPathDB" id="FungiDB:SPSK_02209"/>
<dbReference type="SUPFAM" id="SSF53335">
    <property type="entry name" value="S-adenosyl-L-methionine-dependent methyltransferases"/>
    <property type="match status" value="1"/>
</dbReference>
<name>A0A0F2M8Y4_SPOSC</name>
<feature type="region of interest" description="Disordered" evidence="8">
    <location>
        <begin position="49"/>
        <end position="88"/>
    </location>
</feature>
<dbReference type="GO" id="GO:0005763">
    <property type="term" value="C:mitochondrial small ribosomal subunit"/>
    <property type="evidence" value="ECO:0007669"/>
    <property type="project" value="TreeGrafter"/>
</dbReference>
<dbReference type="OrthoDB" id="421327at2759"/>
<dbReference type="GO" id="GO:0008168">
    <property type="term" value="F:methyltransferase activity"/>
    <property type="evidence" value="ECO:0007669"/>
    <property type="project" value="InterPro"/>
</dbReference>
<gene>
    <name evidence="9" type="ORF">SPSK_02209</name>
</gene>
<feature type="compositionally biased region" description="Low complexity" evidence="8">
    <location>
        <begin position="49"/>
        <end position="58"/>
    </location>
</feature>
<comment type="function">
    <text evidence="7">Mitochondrial ribosome (mitoribosome) assembly factor. Binds at the interface of the head and body domains of the mitochondrial small ribosomal subunit (mt-SSU), occluding the mRNA channel and preventing compaction of the head domain towards the body. Probable inactive methyltransferase: retains the characteristic folding and ability to bind S-adenosyl-L-methionine, but it probably lost its methyltransferase activity.</text>
</comment>
<evidence type="ECO:0000256" key="2">
    <source>
        <dbReference type="ARBA" id="ARBA00022723"/>
    </source>
</evidence>
<dbReference type="GO" id="GO:0006412">
    <property type="term" value="P:translation"/>
    <property type="evidence" value="ECO:0007669"/>
    <property type="project" value="InterPro"/>
</dbReference>
<evidence type="ECO:0000256" key="7">
    <source>
        <dbReference type="ARBA" id="ARBA00045681"/>
    </source>
</evidence>
<evidence type="ECO:0000256" key="3">
    <source>
        <dbReference type="ARBA" id="ARBA00022946"/>
    </source>
</evidence>
<comment type="caution">
    <text evidence="9">The sequence shown here is derived from an EMBL/GenBank/DDBJ whole genome shotgun (WGS) entry which is preliminary data.</text>
</comment>
<evidence type="ECO:0000256" key="1">
    <source>
        <dbReference type="ARBA" id="ARBA00004173"/>
    </source>
</evidence>
<proteinExistence type="predicted"/>
<dbReference type="Proteomes" id="UP000033710">
    <property type="component" value="Unassembled WGS sequence"/>
</dbReference>
<dbReference type="GO" id="GO:0003735">
    <property type="term" value="F:structural constituent of ribosome"/>
    <property type="evidence" value="ECO:0007669"/>
    <property type="project" value="TreeGrafter"/>
</dbReference>
<dbReference type="PANTHER" id="PTHR13184">
    <property type="entry name" value="37S RIBOSOMAL PROTEIN S22"/>
    <property type="match status" value="1"/>
</dbReference>
<dbReference type="PANTHER" id="PTHR13184:SF5">
    <property type="entry name" value="METHYLTRANSFERASE-LIKE PROTEIN 17, MITOCHONDRIAL"/>
    <property type="match status" value="1"/>
</dbReference>
<evidence type="ECO:0000256" key="4">
    <source>
        <dbReference type="ARBA" id="ARBA00023004"/>
    </source>
</evidence>
<organism evidence="9 10">
    <name type="scientific">Sporothrix schenckii 1099-18</name>
    <dbReference type="NCBI Taxonomy" id="1397361"/>
    <lineage>
        <taxon>Eukaryota</taxon>
        <taxon>Fungi</taxon>
        <taxon>Dikarya</taxon>
        <taxon>Ascomycota</taxon>
        <taxon>Pezizomycotina</taxon>
        <taxon>Sordariomycetes</taxon>
        <taxon>Sordariomycetidae</taxon>
        <taxon>Ophiostomatales</taxon>
        <taxon>Ophiostomataceae</taxon>
        <taxon>Sporothrix</taxon>
    </lineage>
</organism>
<keyword evidence="2" id="KW-0479">Metal-binding</keyword>
<keyword evidence="3" id="KW-0809">Transit peptide</keyword>
<reference evidence="9 10" key="2">
    <citation type="journal article" date="2015" name="Eukaryot. Cell">
        <title>Asexual propagation of a virulent clone complex in a human and feline outbreak of sporotrichosis.</title>
        <authorList>
            <person name="Teixeira Mde M."/>
            <person name="Rodrigues A.M."/>
            <person name="Tsui C.K."/>
            <person name="de Almeida L.G."/>
            <person name="Van Diepeningen A.D."/>
            <person name="van den Ende B.G."/>
            <person name="Fernandes G.F."/>
            <person name="Kano R."/>
            <person name="Hamelin R.C."/>
            <person name="Lopes-Bezerra L.M."/>
            <person name="Vasconcelos A.T."/>
            <person name="de Hoog S."/>
            <person name="de Camargo Z.P."/>
            <person name="Felipe M.S."/>
        </authorList>
    </citation>
    <scope>NUCLEOTIDE SEQUENCE [LARGE SCALE GENOMIC DNA]</scope>
    <source>
        <strain evidence="9 10">1099-18</strain>
    </source>
</reference>
<dbReference type="EMBL" id="AXCR01000006">
    <property type="protein sequence ID" value="KJR86163.1"/>
    <property type="molecule type" value="Genomic_DNA"/>
</dbReference>
<feature type="region of interest" description="Disordered" evidence="8">
    <location>
        <begin position="924"/>
        <end position="975"/>
    </location>
</feature>
<feature type="region of interest" description="Disordered" evidence="8">
    <location>
        <begin position="198"/>
        <end position="232"/>
    </location>
</feature>